<evidence type="ECO:0008006" key="5">
    <source>
        <dbReference type="Google" id="ProtNLM"/>
    </source>
</evidence>
<dbReference type="EMBL" id="PEOG01000101">
    <property type="protein sequence ID" value="PIM50765.1"/>
    <property type="molecule type" value="Genomic_DNA"/>
</dbReference>
<feature type="chain" id="PRO_5013580606" description="Lipoprotein" evidence="2">
    <location>
        <begin position="24"/>
        <end position="668"/>
    </location>
</feature>
<dbReference type="PROSITE" id="PS51257">
    <property type="entry name" value="PROKAR_LIPOPROTEIN"/>
    <property type="match status" value="1"/>
</dbReference>
<evidence type="ECO:0000256" key="2">
    <source>
        <dbReference type="SAM" id="SignalP"/>
    </source>
</evidence>
<feature type="region of interest" description="Disordered" evidence="1">
    <location>
        <begin position="28"/>
        <end position="58"/>
    </location>
</feature>
<evidence type="ECO:0000313" key="3">
    <source>
        <dbReference type="EMBL" id="PIM50765.1"/>
    </source>
</evidence>
<keyword evidence="2" id="KW-0732">Signal</keyword>
<dbReference type="AlphaFoldDB" id="A0A2G9C318"/>
<evidence type="ECO:0000256" key="1">
    <source>
        <dbReference type="SAM" id="MobiDB-lite"/>
    </source>
</evidence>
<evidence type="ECO:0000313" key="4">
    <source>
        <dbReference type="Proteomes" id="UP000231501"/>
    </source>
</evidence>
<name>A0A2G9C318_9BURK</name>
<gene>
    <name evidence="3" type="ORF">CS062_23315</name>
</gene>
<sequence>MLRFQWRPQALFVVLACALSACGGGGGGSGGADAGAGGTPPGGTPATTSLMPPASTPGETLAADASVYRPLVAGGTWRYRGVQTQPNVAQPVVYDTVTQHLPTSVAAQVFETTSNAGNSGSDQTTLVLEAGTITANDHLDLAPGVRVPVPRIELKSPVRAGEQYHLIDRRIEDMGSDVDGDKRNDAADIAAYARVVGFETVALPTLPSIQAIRVDTTLLTRIRTSTSGQWSPVIRIETRAWYAQGLGLVQLQTELPTADLSGVTRNVETLVSFEGSTSGYGAGPASVASVPLTSAIFPGQSVSASSIVAVVPMGDQALLFANRSADGLTVYRMNASGGISGVQHHLGLNNQPRSGFYLRVGNEAVAVNGYGPLVTRFDASGNLLGTVTTLPLSRPGRQGDASVLGAAAQGGNLALLWSRGTADGAATELVMGRFALDGTQVGAQSVVFTGASVDRASFAFSGGRLVAAWSGHASPIAALDVQVAAWAPDSGDLTQTLLLSGASQASYRLAPTVVPLDDGAALMWARDLRTGDPLPESAGLRLDAQFNPVRGGATLNDETVRGMPGARTDSSTPAFQGQGQRMFGLVDRTGPLWPDLPAYPANRTLTLVSWWDAGAGPLSGATVKTLRVGVEASEFNVLRMLVPVGDRLLLLGGDSALTVRTLWLPGSR</sequence>
<reference evidence="3 4" key="1">
    <citation type="submission" date="2017-11" db="EMBL/GenBank/DDBJ databases">
        <title>Draft genome sequence of Mitsuaria sp. HWN-4.</title>
        <authorList>
            <person name="Gundlapally S.R."/>
        </authorList>
    </citation>
    <scope>NUCLEOTIDE SEQUENCE [LARGE SCALE GENOMIC DNA]</scope>
    <source>
        <strain evidence="3 4">HWN-4</strain>
    </source>
</reference>
<feature type="signal peptide" evidence="2">
    <location>
        <begin position="1"/>
        <end position="23"/>
    </location>
</feature>
<organism evidence="3 4">
    <name type="scientific">Roseateles chitinivorans</name>
    <dbReference type="NCBI Taxonomy" id="2917965"/>
    <lineage>
        <taxon>Bacteria</taxon>
        <taxon>Pseudomonadati</taxon>
        <taxon>Pseudomonadota</taxon>
        <taxon>Betaproteobacteria</taxon>
        <taxon>Burkholderiales</taxon>
        <taxon>Sphaerotilaceae</taxon>
        <taxon>Roseateles</taxon>
    </lineage>
</organism>
<feature type="region of interest" description="Disordered" evidence="1">
    <location>
        <begin position="553"/>
        <end position="575"/>
    </location>
</feature>
<keyword evidence="4" id="KW-1185">Reference proteome</keyword>
<dbReference type="RefSeq" id="WP_199174336.1">
    <property type="nucleotide sequence ID" value="NZ_PEOG01000101.1"/>
</dbReference>
<dbReference type="Proteomes" id="UP000231501">
    <property type="component" value="Unassembled WGS sequence"/>
</dbReference>
<protein>
    <recommendedName>
        <fullName evidence="5">Lipoprotein</fullName>
    </recommendedName>
</protein>
<comment type="caution">
    <text evidence="3">The sequence shown here is derived from an EMBL/GenBank/DDBJ whole genome shotgun (WGS) entry which is preliminary data.</text>
</comment>
<proteinExistence type="predicted"/>
<accession>A0A2G9C318</accession>
<dbReference type="SUPFAM" id="SSF75011">
    <property type="entry name" value="3-carboxy-cis,cis-mucoante lactonizing enzyme"/>
    <property type="match status" value="1"/>
</dbReference>
<feature type="compositionally biased region" description="Gly residues" evidence="1">
    <location>
        <begin position="28"/>
        <end position="41"/>
    </location>
</feature>